<dbReference type="Pfam" id="PF02776">
    <property type="entry name" value="TPP_enzyme_N"/>
    <property type="match status" value="1"/>
</dbReference>
<reference evidence="8 9" key="1">
    <citation type="submission" date="2019-10" db="EMBL/GenBank/DDBJ databases">
        <title>Rubrobacter sp nov SCSIO 52915 isolated from a deep-sea sediment in the South China Sea.</title>
        <authorList>
            <person name="Chen R.W."/>
        </authorList>
    </citation>
    <scope>NUCLEOTIDE SEQUENCE [LARGE SCALE GENOMIC DNA]</scope>
    <source>
        <strain evidence="8 9">SCSIO 52915</strain>
    </source>
</reference>
<dbReference type="Pfam" id="PF00205">
    <property type="entry name" value="TPP_enzyme_M"/>
    <property type="match status" value="1"/>
</dbReference>
<evidence type="ECO:0000259" key="6">
    <source>
        <dbReference type="Pfam" id="PF02775"/>
    </source>
</evidence>
<dbReference type="PROSITE" id="PS00187">
    <property type="entry name" value="TPP_ENZYMES"/>
    <property type="match status" value="1"/>
</dbReference>
<dbReference type="InterPro" id="IPR012000">
    <property type="entry name" value="Thiamin_PyroP_enz_cen_dom"/>
</dbReference>
<dbReference type="GO" id="GO:0050660">
    <property type="term" value="F:flavin adenine dinucleotide binding"/>
    <property type="evidence" value="ECO:0007669"/>
    <property type="project" value="TreeGrafter"/>
</dbReference>
<dbReference type="GO" id="GO:0003984">
    <property type="term" value="F:acetolactate synthase activity"/>
    <property type="evidence" value="ECO:0007669"/>
    <property type="project" value="TreeGrafter"/>
</dbReference>
<dbReference type="KEGG" id="rmar:GBA65_17425"/>
<evidence type="ECO:0000259" key="7">
    <source>
        <dbReference type="Pfam" id="PF02776"/>
    </source>
</evidence>
<dbReference type="RefSeq" id="WP_166397686.1">
    <property type="nucleotide sequence ID" value="NZ_CP045121.1"/>
</dbReference>
<keyword evidence="2 3" id="KW-0786">Thiamine pyrophosphate</keyword>
<dbReference type="InterPro" id="IPR012001">
    <property type="entry name" value="Thiamin_PyroP_enz_TPP-bd_dom"/>
</dbReference>
<evidence type="ECO:0000256" key="4">
    <source>
        <dbReference type="SAM" id="MobiDB-lite"/>
    </source>
</evidence>
<feature type="compositionally biased region" description="Basic and acidic residues" evidence="4">
    <location>
        <begin position="351"/>
        <end position="368"/>
    </location>
</feature>
<feature type="domain" description="Thiamine pyrophosphate enzyme central" evidence="5">
    <location>
        <begin position="192"/>
        <end position="327"/>
    </location>
</feature>
<dbReference type="InterPro" id="IPR029035">
    <property type="entry name" value="DHS-like_NAD/FAD-binding_dom"/>
</dbReference>
<dbReference type="Gene3D" id="3.40.50.1220">
    <property type="entry name" value="TPP-binding domain"/>
    <property type="match status" value="1"/>
</dbReference>
<dbReference type="InterPro" id="IPR029061">
    <property type="entry name" value="THDP-binding"/>
</dbReference>
<protein>
    <submittedName>
        <fullName evidence="8">Acetolactate synthase</fullName>
    </submittedName>
</protein>
<organism evidence="8 9">
    <name type="scientific">Rubrobacter marinus</name>
    <dbReference type="NCBI Taxonomy" id="2653852"/>
    <lineage>
        <taxon>Bacteria</taxon>
        <taxon>Bacillati</taxon>
        <taxon>Actinomycetota</taxon>
        <taxon>Rubrobacteria</taxon>
        <taxon>Rubrobacterales</taxon>
        <taxon>Rubrobacteraceae</taxon>
        <taxon>Rubrobacter</taxon>
    </lineage>
</organism>
<dbReference type="SUPFAM" id="SSF52518">
    <property type="entry name" value="Thiamin diphosphate-binding fold (THDP-binding)"/>
    <property type="match status" value="2"/>
</dbReference>
<dbReference type="GO" id="GO:0000287">
    <property type="term" value="F:magnesium ion binding"/>
    <property type="evidence" value="ECO:0007669"/>
    <property type="project" value="InterPro"/>
</dbReference>
<dbReference type="AlphaFoldDB" id="A0A6G8Q0R1"/>
<dbReference type="GO" id="GO:0030976">
    <property type="term" value="F:thiamine pyrophosphate binding"/>
    <property type="evidence" value="ECO:0007669"/>
    <property type="project" value="InterPro"/>
</dbReference>
<feature type="domain" description="Thiamine pyrophosphate enzyme TPP-binding" evidence="6">
    <location>
        <begin position="397"/>
        <end position="540"/>
    </location>
</feature>
<dbReference type="FunFam" id="3.40.50.970:FF:000007">
    <property type="entry name" value="Acetolactate synthase"/>
    <property type="match status" value="1"/>
</dbReference>
<dbReference type="SUPFAM" id="SSF52467">
    <property type="entry name" value="DHS-like NAD/FAD-binding domain"/>
    <property type="match status" value="1"/>
</dbReference>
<dbReference type="InterPro" id="IPR000399">
    <property type="entry name" value="TPP-bd_CS"/>
</dbReference>
<name>A0A6G8Q0R1_9ACTN</name>
<evidence type="ECO:0000256" key="1">
    <source>
        <dbReference type="ARBA" id="ARBA00007812"/>
    </source>
</evidence>
<dbReference type="CDD" id="cd00568">
    <property type="entry name" value="TPP_enzymes"/>
    <property type="match status" value="1"/>
</dbReference>
<evidence type="ECO:0000256" key="3">
    <source>
        <dbReference type="RuleBase" id="RU362132"/>
    </source>
</evidence>
<evidence type="ECO:0000313" key="9">
    <source>
        <dbReference type="Proteomes" id="UP000502706"/>
    </source>
</evidence>
<dbReference type="PANTHER" id="PTHR18968">
    <property type="entry name" value="THIAMINE PYROPHOSPHATE ENZYMES"/>
    <property type="match status" value="1"/>
</dbReference>
<gene>
    <name evidence="8" type="ORF">GBA65_17425</name>
</gene>
<dbReference type="EMBL" id="CP045121">
    <property type="protein sequence ID" value="QIN80010.1"/>
    <property type="molecule type" value="Genomic_DNA"/>
</dbReference>
<sequence length="558" mass="60905">MSETRNGAQVAVESLRREGVGYVFGLPGTTIMNLIDAFARQDEIRYISTRHEQVAAFMADGYARGSGGIGVCMASRGPGAANMTIGLHNSYAESVPVLALVGQVADDIYHREAFEEMDLVRFFEPITKWSLEIHKAGRIPELLQRAVRTALGDRSRPVMVSIPLDVQMQPVPEPGFQPRFRHRGAVPEGSEVEAAAKLLEASERPVMILGGGSLSSGANAPAVRLAETLRMPVVTTWLRKDAFPNRHELFFGSLGFGAAETTERLVREADVIIAVGCHFSEFATKRWTLLSPGSRLIHVDSDPEEIGKVYVPEIGLQGDARLTLDALLEVVSGLELRAGPADERERRRRESRAPYEEETRLPEERDAEPGVPSGAVVRALQYVLDSYPAIVVQDAPTFGVWMQKYLLFDEPGSYYAAAGGSMGWGLPASFGLQLARPEERVIGVIGDGAFWMVAQDLETAVREGIPTVTIITNNFAYGNTRDRQKSAHGGRYLGVFYENPDFAKFAELLGAHGERVEKAEELLPAVKRALAAGRPAVIDVIQDRHEGLPPGLAPPEAK</sequence>
<feature type="domain" description="Thiamine pyrophosphate enzyme N-terminal TPP-binding" evidence="7">
    <location>
        <begin position="6"/>
        <end position="120"/>
    </location>
</feature>
<feature type="region of interest" description="Disordered" evidence="4">
    <location>
        <begin position="339"/>
        <end position="370"/>
    </location>
</feature>
<dbReference type="InterPro" id="IPR011766">
    <property type="entry name" value="TPP_enzyme_TPP-bd"/>
</dbReference>
<dbReference type="Gene3D" id="3.40.50.970">
    <property type="match status" value="2"/>
</dbReference>
<dbReference type="InterPro" id="IPR045229">
    <property type="entry name" value="TPP_enz"/>
</dbReference>
<comment type="similarity">
    <text evidence="1 3">Belongs to the TPP enzyme family.</text>
</comment>
<dbReference type="PANTHER" id="PTHR18968:SF120">
    <property type="entry name" value="ACETOLACTATE SYNTHASE LARGE SUBUNIT"/>
    <property type="match status" value="1"/>
</dbReference>
<keyword evidence="9" id="KW-1185">Reference proteome</keyword>
<evidence type="ECO:0000259" key="5">
    <source>
        <dbReference type="Pfam" id="PF00205"/>
    </source>
</evidence>
<proteinExistence type="inferred from homology"/>
<evidence type="ECO:0000313" key="8">
    <source>
        <dbReference type="EMBL" id="QIN80010.1"/>
    </source>
</evidence>
<dbReference type="GO" id="GO:0009099">
    <property type="term" value="P:L-valine biosynthetic process"/>
    <property type="evidence" value="ECO:0007669"/>
    <property type="project" value="TreeGrafter"/>
</dbReference>
<accession>A0A6G8Q0R1</accession>
<dbReference type="CDD" id="cd07035">
    <property type="entry name" value="TPP_PYR_POX_like"/>
    <property type="match status" value="1"/>
</dbReference>
<dbReference type="Pfam" id="PF02775">
    <property type="entry name" value="TPP_enzyme_C"/>
    <property type="match status" value="1"/>
</dbReference>
<evidence type="ECO:0000256" key="2">
    <source>
        <dbReference type="ARBA" id="ARBA00023052"/>
    </source>
</evidence>
<dbReference type="Proteomes" id="UP000502706">
    <property type="component" value="Chromosome"/>
</dbReference>
<dbReference type="GO" id="GO:0005948">
    <property type="term" value="C:acetolactate synthase complex"/>
    <property type="evidence" value="ECO:0007669"/>
    <property type="project" value="TreeGrafter"/>
</dbReference>
<dbReference type="GO" id="GO:0009097">
    <property type="term" value="P:isoleucine biosynthetic process"/>
    <property type="evidence" value="ECO:0007669"/>
    <property type="project" value="TreeGrafter"/>
</dbReference>